<dbReference type="EMBL" id="UIVT01000004">
    <property type="protein sequence ID" value="SVP94788.1"/>
    <property type="molecule type" value="Genomic_DNA"/>
</dbReference>
<sequence>MLILSKFRSKQNVFSSCIKTFINDRNNWSNIDDLVAKTLGSVDSIVYSPDSLLKLAYKGLQYQIFDASFWNDVYDKTAKSKDLFTPSQWIRLLHIYKRIKIRNSELYNMAQSAIERNLENLSLKDLSLLSLSFSYFSFCPRSLFSKISKTVCDRHRDAKLKEFELSLDFKQICENGSHNKSNLFKRSKISETVSYIHMIGAYAKCGFDDKELFEVVTEKLIDNLSCHDVMISSNLLMKTLDSYSRYLYSIFNIFRFGYRNIRLLDTLSNQIITAKLSTEELSRVKSLFSQLEYENDTMNNIFSYRLGNVN</sequence>
<evidence type="ECO:0000313" key="2">
    <source>
        <dbReference type="EMBL" id="SVP95479.1"/>
    </source>
</evidence>
<proteinExistence type="predicted"/>
<reference evidence="1" key="1">
    <citation type="submission" date="2018-07" db="EMBL/GenBank/DDBJ databases">
        <authorList>
            <person name="Quirk P.G."/>
            <person name="Krulwich T.A."/>
        </authorList>
    </citation>
    <scope>NUCLEOTIDE SEQUENCE</scope>
    <source>
        <strain evidence="1">Anand</strain>
    </source>
</reference>
<dbReference type="VEuPathDB" id="PiroplasmaDB:TA10335"/>
<protein>
    <submittedName>
        <fullName evidence="1">Uncharacterized protein</fullName>
    </submittedName>
</protein>
<dbReference type="AlphaFoldDB" id="A0A3B0NJF7"/>
<evidence type="ECO:0000313" key="1">
    <source>
        <dbReference type="EMBL" id="SVP94788.1"/>
    </source>
</evidence>
<dbReference type="EMBL" id="UIVS01000004">
    <property type="protein sequence ID" value="SVP95479.1"/>
    <property type="molecule type" value="Genomic_DNA"/>
</dbReference>
<organism evidence="1">
    <name type="scientific">Theileria annulata</name>
    <dbReference type="NCBI Taxonomy" id="5874"/>
    <lineage>
        <taxon>Eukaryota</taxon>
        <taxon>Sar</taxon>
        <taxon>Alveolata</taxon>
        <taxon>Apicomplexa</taxon>
        <taxon>Aconoidasida</taxon>
        <taxon>Piroplasmida</taxon>
        <taxon>Theileriidae</taxon>
        <taxon>Theileria</taxon>
    </lineage>
</organism>
<accession>A0A3B0NJF7</accession>
<gene>
    <name evidence="1" type="ORF">TAT_000364000</name>
    <name evidence="2" type="ORF">TAV_000364000</name>
</gene>
<name>A0A3B0NJF7_THEAN</name>